<sequence length="140" mass="16153">MPVVLIISYGKLTLYDPMRENNVFNVDLIDELSEIRCVAFGAMFDKLYRIFEIQKINRVTNETIQQANSNFNRLGHEFGILLTEKSKEEKVQSEISTIKPLEFEFIKLKNILDVKTNKPIDVIGTSKPLGTCKRQNQPMD</sequence>
<proteinExistence type="predicted"/>
<comment type="caution">
    <text evidence="1">The sequence shown here is derived from an EMBL/GenBank/DDBJ whole genome shotgun (WGS) entry which is preliminary data.</text>
</comment>
<gene>
    <name evidence="1" type="ORF">FWK35_00023715</name>
</gene>
<reference evidence="1 2" key="1">
    <citation type="submission" date="2019-08" db="EMBL/GenBank/DDBJ databases">
        <title>Whole genome of Aphis craccivora.</title>
        <authorList>
            <person name="Voronova N.V."/>
            <person name="Shulinski R.S."/>
            <person name="Bandarenka Y.V."/>
            <person name="Zhorov D.G."/>
            <person name="Warner D."/>
        </authorList>
    </citation>
    <scope>NUCLEOTIDE SEQUENCE [LARGE SCALE GENOMIC DNA]</scope>
    <source>
        <strain evidence="1">180601</strain>
        <tissue evidence="1">Whole Body</tissue>
    </source>
</reference>
<dbReference type="SUPFAM" id="SSF50249">
    <property type="entry name" value="Nucleic acid-binding proteins"/>
    <property type="match status" value="1"/>
</dbReference>
<evidence type="ECO:0000313" key="2">
    <source>
        <dbReference type="Proteomes" id="UP000478052"/>
    </source>
</evidence>
<dbReference type="InterPro" id="IPR012340">
    <property type="entry name" value="NA-bd_OB-fold"/>
</dbReference>
<dbReference type="OrthoDB" id="1751331at2759"/>
<protein>
    <submittedName>
        <fullName evidence="1">Uncharacterized protein</fullName>
    </submittedName>
</protein>
<name>A0A6G0Y1D7_APHCR</name>
<dbReference type="Gene3D" id="2.40.50.140">
    <property type="entry name" value="Nucleic acid-binding proteins"/>
    <property type="match status" value="1"/>
</dbReference>
<organism evidence="1 2">
    <name type="scientific">Aphis craccivora</name>
    <name type="common">Cowpea aphid</name>
    <dbReference type="NCBI Taxonomy" id="307492"/>
    <lineage>
        <taxon>Eukaryota</taxon>
        <taxon>Metazoa</taxon>
        <taxon>Ecdysozoa</taxon>
        <taxon>Arthropoda</taxon>
        <taxon>Hexapoda</taxon>
        <taxon>Insecta</taxon>
        <taxon>Pterygota</taxon>
        <taxon>Neoptera</taxon>
        <taxon>Paraneoptera</taxon>
        <taxon>Hemiptera</taxon>
        <taxon>Sternorrhyncha</taxon>
        <taxon>Aphidomorpha</taxon>
        <taxon>Aphidoidea</taxon>
        <taxon>Aphididae</taxon>
        <taxon>Aphidini</taxon>
        <taxon>Aphis</taxon>
        <taxon>Aphis</taxon>
    </lineage>
</organism>
<accession>A0A6G0Y1D7</accession>
<dbReference type="EMBL" id="VUJU01006913">
    <property type="protein sequence ID" value="KAF0747215.1"/>
    <property type="molecule type" value="Genomic_DNA"/>
</dbReference>
<keyword evidence="2" id="KW-1185">Reference proteome</keyword>
<evidence type="ECO:0000313" key="1">
    <source>
        <dbReference type="EMBL" id="KAF0747215.1"/>
    </source>
</evidence>
<dbReference type="AlphaFoldDB" id="A0A6G0Y1D7"/>
<dbReference type="Proteomes" id="UP000478052">
    <property type="component" value="Unassembled WGS sequence"/>
</dbReference>